<protein>
    <submittedName>
        <fullName evidence="1">Uncharacterized protein</fullName>
    </submittedName>
</protein>
<comment type="caution">
    <text evidence="1">The sequence shown here is derived from an EMBL/GenBank/DDBJ whole genome shotgun (WGS) entry which is preliminary data.</text>
</comment>
<dbReference type="InterPro" id="IPR058701">
    <property type="entry name" value="PhiTE_072-like"/>
</dbReference>
<dbReference type="Pfam" id="PF26211">
    <property type="entry name" value="Phage_phiTE_072"/>
    <property type="match status" value="1"/>
</dbReference>
<reference evidence="2" key="1">
    <citation type="submission" date="2013-02" db="EMBL/GenBank/DDBJ databases">
        <title>The Genome Sequence of Acinetobacter sp. NIPH 236.</title>
        <authorList>
            <consortium name="The Broad Institute Genome Sequencing Platform"/>
            <consortium name="The Broad Institute Genome Sequencing Center for Infectious Disease"/>
            <person name="Cerqueira G."/>
            <person name="Feldgarden M."/>
            <person name="Courvalin P."/>
            <person name="Perichon B."/>
            <person name="Grillot-Courvalin C."/>
            <person name="Clermont D."/>
            <person name="Rocha E."/>
            <person name="Yoon E.-J."/>
            <person name="Nemec A."/>
            <person name="Walker B."/>
            <person name="Young S.K."/>
            <person name="Zeng Q."/>
            <person name="Gargeya S."/>
            <person name="Fitzgerald M."/>
            <person name="Haas B."/>
            <person name="Abouelleil A."/>
            <person name="Alvarado L."/>
            <person name="Arachchi H.M."/>
            <person name="Berlin A.M."/>
            <person name="Chapman S.B."/>
            <person name="Dewar J."/>
            <person name="Goldberg J."/>
            <person name="Griggs A."/>
            <person name="Gujja S."/>
            <person name="Hansen M."/>
            <person name="Howarth C."/>
            <person name="Imamovic A."/>
            <person name="Larimer J."/>
            <person name="McCowan C."/>
            <person name="Murphy C."/>
            <person name="Neiman D."/>
            <person name="Pearson M."/>
            <person name="Priest M."/>
            <person name="Roberts A."/>
            <person name="Saif S."/>
            <person name="Shea T."/>
            <person name="Sisk P."/>
            <person name="Sykes S."/>
            <person name="Wortman J."/>
            <person name="Nusbaum C."/>
            <person name="Birren B."/>
        </authorList>
    </citation>
    <scope>NUCLEOTIDE SEQUENCE [LARGE SCALE GENOMIC DNA]</scope>
    <source>
        <strain evidence="2">NIPH 236</strain>
    </source>
</reference>
<evidence type="ECO:0000313" key="2">
    <source>
        <dbReference type="Proteomes" id="UP000013190"/>
    </source>
</evidence>
<dbReference type="EMBL" id="APOJ01000023">
    <property type="protein sequence ID" value="ENU27041.1"/>
    <property type="molecule type" value="Genomic_DNA"/>
</dbReference>
<gene>
    <name evidence="1" type="ORF">F992_01646</name>
</gene>
<accession>A0ABP2TXP1</accession>
<sequence>MKKTPKFQINDLILKKKSNHVFQVVKVFNIGKRTSKYRLLNLSTSSETAHLESQIERKATIKEAEANKRLPEEKIQPIEKIVLSSIGPYKDHWAIVYIELNSTYSLGGGRITLVCDDFAGSSFFGHVGQASFKKFIAQCDEYYLIKKLFPKLMETVPVQSGEEFFEWFATSYLDDLKDARKSGEITKKKLRSAYEDISDKQFNGAAHLYDLLDSDSLELLSNLLGDDWWWDKNPSLPNSHYVFLLDILKDVIAEFKKLDEVMV</sequence>
<dbReference type="GeneID" id="92835049"/>
<proteinExistence type="predicted"/>
<dbReference type="RefSeq" id="WP_004661665.1">
    <property type="nucleotide sequence ID" value="NZ_BMDV01000002.1"/>
</dbReference>
<name>A0ABP2TXP1_9GAMM</name>
<keyword evidence="2" id="KW-1185">Reference proteome</keyword>
<organism evidence="1 2">
    <name type="scientific">Acinetobacter modestus</name>
    <dbReference type="NCBI Taxonomy" id="1776740"/>
    <lineage>
        <taxon>Bacteria</taxon>
        <taxon>Pseudomonadati</taxon>
        <taxon>Pseudomonadota</taxon>
        <taxon>Gammaproteobacteria</taxon>
        <taxon>Moraxellales</taxon>
        <taxon>Moraxellaceae</taxon>
        <taxon>Acinetobacter</taxon>
    </lineage>
</organism>
<reference evidence="1 2" key="2">
    <citation type="journal article" date="2016" name="Int. J. Syst. Evol. Microbiol.">
        <title>Taxonomy of haemolytic and/or proteolytic strains of the genus Acinetobacter with the proposal of Acinetobacter courvalinii sp. nov. (genomic species 14 sensu Bouvet &amp; Jeanjean), Acinetobacter dispersus sp. nov. (genomic species 17), Acinetobacter modestus sp. nov., Acinetobacter proteolyticus sp. nov. and Acinetobacter vivianii sp. nov.</title>
        <authorList>
            <person name="Nemec A."/>
            <person name="Radolfova-Krizova L."/>
            <person name="Maixnerova M."/>
            <person name="Vrestiakova E."/>
            <person name="Jezek P."/>
            <person name="Sedo O."/>
        </authorList>
    </citation>
    <scope>NUCLEOTIDE SEQUENCE [LARGE SCALE GENOMIC DNA]</scope>
    <source>
        <strain evidence="1 2">NIPH 236</strain>
    </source>
</reference>
<evidence type="ECO:0000313" key="1">
    <source>
        <dbReference type="EMBL" id="ENU27041.1"/>
    </source>
</evidence>
<dbReference type="Proteomes" id="UP000013190">
    <property type="component" value="Unassembled WGS sequence"/>
</dbReference>